<dbReference type="EMBL" id="MCFE01000638">
    <property type="protein sequence ID" value="ORX83560.1"/>
    <property type="molecule type" value="Genomic_DNA"/>
</dbReference>
<dbReference type="Proteomes" id="UP000193498">
    <property type="component" value="Unassembled WGS sequence"/>
</dbReference>
<dbReference type="InParanoid" id="A0A1Y1XCR6"/>
<feature type="compositionally biased region" description="Low complexity" evidence="1">
    <location>
        <begin position="444"/>
        <end position="453"/>
    </location>
</feature>
<feature type="signal peptide" evidence="2">
    <location>
        <begin position="1"/>
        <end position="19"/>
    </location>
</feature>
<evidence type="ECO:0008006" key="5">
    <source>
        <dbReference type="Google" id="ProtNLM"/>
    </source>
</evidence>
<protein>
    <recommendedName>
        <fullName evidence="5">Chitin-binding type-2 domain-containing protein</fullName>
    </recommendedName>
</protein>
<feature type="chain" id="PRO_5012056203" description="Chitin-binding type-2 domain-containing protein" evidence="2">
    <location>
        <begin position="20"/>
        <end position="529"/>
    </location>
</feature>
<feature type="compositionally biased region" description="Low complexity" evidence="1">
    <location>
        <begin position="472"/>
        <end position="488"/>
    </location>
</feature>
<gene>
    <name evidence="3" type="ORF">K493DRAFT_388004</name>
</gene>
<accession>A0A1Y1XCR6</accession>
<feature type="compositionally biased region" description="Low complexity" evidence="1">
    <location>
        <begin position="504"/>
        <end position="523"/>
    </location>
</feature>
<sequence>MKVRAVLTVSFALLAPVWASDLPPKTETFQAGSINTIHGLTSTLSHGAAVTTLAQRCNDGQVNCMPDNHHRYKKCINGYWVVFDCPTQYKPIKQQFVCVSSGTGEAQCELPMKASALKTGMIAVTSLSVHRSAETSQAVETMGCSPSTYNGKCLSKDRYLTCYKGNVAEAACPSGYECQMINSKPSCQQIPATFAPVHCNPNKPWSCIDDNTMQYCPSDGLSPTTKTCSGNQVCKDKLGCVHRGSEEKFKPLSGACDVPFQWACSGEDVSAWCVDGTWIIHMCSEGWSCREPGGICFQNPITYSSGYVPPTATRITARSTMEPSSLSIDIVQSVVLQTKVVTHMVAESTAVVTVSKKNNCPAEYECVLPGQGRQFKKCINGEMVPFNCQDTSICVDWVSWSGQWEGIECILQIAGNQTPHPTIDSVITYSSTSTGSDKADTDTSTHSTNSDKSGTAKTTATGNSDKSNTGASSRKGSSHSSNTFTSTHIRSSHKSETATSKPNESTAGKSTASKSTASESTASRCHTLL</sequence>
<proteinExistence type="predicted"/>
<feature type="region of interest" description="Disordered" evidence="1">
    <location>
        <begin position="425"/>
        <end position="529"/>
    </location>
</feature>
<organism evidence="3 4">
    <name type="scientific">Basidiobolus meristosporus CBS 931.73</name>
    <dbReference type="NCBI Taxonomy" id="1314790"/>
    <lineage>
        <taxon>Eukaryota</taxon>
        <taxon>Fungi</taxon>
        <taxon>Fungi incertae sedis</taxon>
        <taxon>Zoopagomycota</taxon>
        <taxon>Entomophthoromycotina</taxon>
        <taxon>Basidiobolomycetes</taxon>
        <taxon>Basidiobolales</taxon>
        <taxon>Basidiobolaceae</taxon>
        <taxon>Basidiobolus</taxon>
    </lineage>
</organism>
<evidence type="ECO:0000313" key="3">
    <source>
        <dbReference type="EMBL" id="ORX83560.1"/>
    </source>
</evidence>
<reference evidence="3 4" key="1">
    <citation type="submission" date="2016-07" db="EMBL/GenBank/DDBJ databases">
        <title>Pervasive Adenine N6-methylation of Active Genes in Fungi.</title>
        <authorList>
            <consortium name="DOE Joint Genome Institute"/>
            <person name="Mondo S.J."/>
            <person name="Dannebaum R.O."/>
            <person name="Kuo R.C."/>
            <person name="Labutti K."/>
            <person name="Haridas S."/>
            <person name="Kuo A."/>
            <person name="Salamov A."/>
            <person name="Ahrendt S.R."/>
            <person name="Lipzen A."/>
            <person name="Sullivan W."/>
            <person name="Andreopoulos W.B."/>
            <person name="Clum A."/>
            <person name="Lindquist E."/>
            <person name="Daum C."/>
            <person name="Ramamoorthy G.K."/>
            <person name="Gryganskyi A."/>
            <person name="Culley D."/>
            <person name="Magnuson J.K."/>
            <person name="James T.Y."/>
            <person name="O'Malley M.A."/>
            <person name="Stajich J.E."/>
            <person name="Spatafora J.W."/>
            <person name="Visel A."/>
            <person name="Grigoriev I.V."/>
        </authorList>
    </citation>
    <scope>NUCLEOTIDE SEQUENCE [LARGE SCALE GENOMIC DNA]</scope>
    <source>
        <strain evidence="3 4">CBS 931.73</strain>
    </source>
</reference>
<comment type="caution">
    <text evidence="3">The sequence shown here is derived from an EMBL/GenBank/DDBJ whole genome shotgun (WGS) entry which is preliminary data.</text>
</comment>
<feature type="compositionally biased region" description="Polar residues" evidence="1">
    <location>
        <begin position="455"/>
        <end position="471"/>
    </location>
</feature>
<keyword evidence="2" id="KW-0732">Signal</keyword>
<keyword evidence="4" id="KW-1185">Reference proteome</keyword>
<evidence type="ECO:0000256" key="2">
    <source>
        <dbReference type="SAM" id="SignalP"/>
    </source>
</evidence>
<dbReference type="AlphaFoldDB" id="A0A1Y1XCR6"/>
<name>A0A1Y1XCR6_9FUNG</name>
<evidence type="ECO:0000313" key="4">
    <source>
        <dbReference type="Proteomes" id="UP000193498"/>
    </source>
</evidence>
<feature type="compositionally biased region" description="Polar residues" evidence="1">
    <location>
        <begin position="425"/>
        <end position="436"/>
    </location>
</feature>
<evidence type="ECO:0000256" key="1">
    <source>
        <dbReference type="SAM" id="MobiDB-lite"/>
    </source>
</evidence>